<dbReference type="EMBL" id="JUIV01000002">
    <property type="protein sequence ID" value="RYJ40085.1"/>
    <property type="molecule type" value="Genomic_DNA"/>
</dbReference>
<dbReference type="Proteomes" id="UP000290433">
    <property type="component" value="Unassembled WGS sequence"/>
</dbReference>
<sequence>MADLIRKICIYPLKSLLNLREKNSTFNWNLEFELWNLNLEI</sequence>
<proteinExistence type="predicted"/>
<protein>
    <submittedName>
        <fullName evidence="1">Uncharacterized protein</fullName>
    </submittedName>
</protein>
<comment type="caution">
    <text evidence="1">The sequence shown here is derived from an EMBL/GenBank/DDBJ whole genome shotgun (WGS) entry which is preliminary data.</text>
</comment>
<accession>A0A444W2F3</accession>
<evidence type="ECO:0000313" key="2">
    <source>
        <dbReference type="Proteomes" id="UP000290433"/>
    </source>
</evidence>
<evidence type="ECO:0000313" key="1">
    <source>
        <dbReference type="EMBL" id="RYJ40085.1"/>
    </source>
</evidence>
<organism evidence="1 2">
    <name type="scientific">Flavobacterium anhuiense</name>
    <dbReference type="NCBI Taxonomy" id="459526"/>
    <lineage>
        <taxon>Bacteria</taxon>
        <taxon>Pseudomonadati</taxon>
        <taxon>Bacteroidota</taxon>
        <taxon>Flavobacteriia</taxon>
        <taxon>Flavobacteriales</taxon>
        <taxon>Flavobacteriaceae</taxon>
        <taxon>Flavobacterium</taxon>
    </lineage>
</organism>
<name>A0A444W2F3_9FLAO</name>
<gene>
    <name evidence="1" type="ORF">NU08_0841</name>
</gene>
<dbReference type="AlphaFoldDB" id="A0A444W2F3"/>
<reference evidence="1 2" key="1">
    <citation type="submission" date="2014-12" db="EMBL/GenBank/DDBJ databases">
        <title>Genome sequence of Flavobacterium anhuiense RCM74.</title>
        <authorList>
            <person name="Kim J.F."/>
            <person name="Song J.Y."/>
            <person name="Kwak M.-J."/>
            <person name="Lee S.-W."/>
        </authorList>
    </citation>
    <scope>NUCLEOTIDE SEQUENCE [LARGE SCALE GENOMIC DNA]</scope>
    <source>
        <strain evidence="1 2">RCM74</strain>
    </source>
</reference>